<reference evidence="2 3" key="1">
    <citation type="submission" date="2019-04" db="EMBL/GenBank/DDBJ databases">
        <title>Microbes associate with the intestines of laboratory mice.</title>
        <authorList>
            <person name="Navarre W."/>
            <person name="Wong E."/>
            <person name="Huang K."/>
            <person name="Tropini C."/>
            <person name="Ng K."/>
            <person name="Yu B."/>
        </authorList>
    </citation>
    <scope>NUCLEOTIDE SEQUENCE [LARGE SCALE GENOMIC DNA]</scope>
    <source>
        <strain evidence="2 3">NM62_B4-13</strain>
    </source>
</reference>
<gene>
    <name evidence="2" type="ORF">E5352_05905</name>
</gene>
<sequence length="252" mass="26876">MKLQSLSAVKAGITRLRTKGGASADSVYDLVNGYVTAARTIKCRPGTRIAHTLPAGTKGLVFFQGKFVVFSDKVTASTDPLVEVEVLKHPTVPDAPIKEVHFSMPFLGFLYVVAEFEGATGPRYPHYWLEKGEVWQPGKTYLPGALVRPSSGNGLAYRLESDRAGYVPWAPNVARAVGNVVVPTTDNGFKYTVTETTGSAARSGTSEPAWPTVAGETIFEDANIESPLASNTTQTAPLPPSVTDRYGKGGAD</sequence>
<dbReference type="RefSeq" id="WP_136003916.1">
    <property type="nucleotide sequence ID" value="NZ_SRYW01000004.1"/>
</dbReference>
<feature type="region of interest" description="Disordered" evidence="1">
    <location>
        <begin position="225"/>
        <end position="252"/>
    </location>
</feature>
<name>A0A4S2D2P7_STEMA</name>
<dbReference type="OrthoDB" id="6035578at2"/>
<evidence type="ECO:0000256" key="1">
    <source>
        <dbReference type="SAM" id="MobiDB-lite"/>
    </source>
</evidence>
<organism evidence="2 3">
    <name type="scientific">Stenotrophomonas maltophilia</name>
    <name type="common">Pseudomonas maltophilia</name>
    <name type="synonym">Xanthomonas maltophilia</name>
    <dbReference type="NCBI Taxonomy" id="40324"/>
    <lineage>
        <taxon>Bacteria</taxon>
        <taxon>Pseudomonadati</taxon>
        <taxon>Pseudomonadota</taxon>
        <taxon>Gammaproteobacteria</taxon>
        <taxon>Lysobacterales</taxon>
        <taxon>Lysobacteraceae</taxon>
        <taxon>Stenotrophomonas</taxon>
        <taxon>Stenotrophomonas maltophilia group</taxon>
    </lineage>
</organism>
<evidence type="ECO:0000313" key="2">
    <source>
        <dbReference type="EMBL" id="TGY35252.1"/>
    </source>
</evidence>
<accession>A0A4S2D2P7</accession>
<dbReference type="EMBL" id="SRYW01000004">
    <property type="protein sequence ID" value="TGY35252.1"/>
    <property type="molecule type" value="Genomic_DNA"/>
</dbReference>
<protein>
    <submittedName>
        <fullName evidence="2">Uncharacterized protein</fullName>
    </submittedName>
</protein>
<dbReference type="AlphaFoldDB" id="A0A4S2D2P7"/>
<comment type="caution">
    <text evidence="2">The sequence shown here is derived from an EMBL/GenBank/DDBJ whole genome shotgun (WGS) entry which is preliminary data.</text>
</comment>
<proteinExistence type="predicted"/>
<dbReference type="Proteomes" id="UP000306631">
    <property type="component" value="Unassembled WGS sequence"/>
</dbReference>
<evidence type="ECO:0000313" key="3">
    <source>
        <dbReference type="Proteomes" id="UP000306631"/>
    </source>
</evidence>